<dbReference type="InterPro" id="IPR016032">
    <property type="entry name" value="Sig_transdc_resp-reg_C-effctor"/>
</dbReference>
<comment type="function">
    <text evidence="3">Sigma factors are initiation factors that promote the attachment of RNA polymerase to specific initiation sites and are then released. Sigma-S contributes to the protection against external stress, thus playing a role in cellular fitness and survival.</text>
</comment>
<dbReference type="InterPro" id="IPR014284">
    <property type="entry name" value="RNA_pol_sigma-70_dom"/>
</dbReference>
<dbReference type="InterPro" id="IPR036388">
    <property type="entry name" value="WH-like_DNA-bd_sf"/>
</dbReference>
<dbReference type="GO" id="GO:0003700">
    <property type="term" value="F:DNA-binding transcription factor activity"/>
    <property type="evidence" value="ECO:0007669"/>
    <property type="project" value="InterPro"/>
</dbReference>
<dbReference type="HOGENOM" id="CLU_120909_0_0_9"/>
<protein>
    <recommendedName>
        <fullName evidence="2">RNA polymerase sigma factor SigS</fullName>
    </recommendedName>
</protein>
<dbReference type="Gene3D" id="1.10.10.10">
    <property type="entry name" value="Winged helix-like DNA-binding domain superfamily/Winged helix DNA-binding domain"/>
    <property type="match status" value="1"/>
</dbReference>
<keyword evidence="6" id="KW-1185">Reference proteome</keyword>
<evidence type="ECO:0000256" key="3">
    <source>
        <dbReference type="ARBA" id="ARBA00024701"/>
    </source>
</evidence>
<dbReference type="Proteomes" id="UP000032431">
    <property type="component" value="Chromosome I"/>
</dbReference>
<dbReference type="STRING" id="29343.CCDG5_1551"/>
<accession>A0A078KLN9</accession>
<feature type="domain" description="RNA polymerase sigma-70 region 2" evidence="4">
    <location>
        <begin position="12"/>
        <end position="79"/>
    </location>
</feature>
<evidence type="ECO:0000313" key="6">
    <source>
        <dbReference type="Proteomes" id="UP000032431"/>
    </source>
</evidence>
<dbReference type="NCBIfam" id="TIGR02937">
    <property type="entry name" value="sigma70-ECF"/>
    <property type="match status" value="1"/>
</dbReference>
<evidence type="ECO:0000313" key="5">
    <source>
        <dbReference type="EMBL" id="CDZ24661.1"/>
    </source>
</evidence>
<dbReference type="GO" id="GO:0003677">
    <property type="term" value="F:DNA binding"/>
    <property type="evidence" value="ECO:0007669"/>
    <property type="project" value="InterPro"/>
</dbReference>
<evidence type="ECO:0000256" key="2">
    <source>
        <dbReference type="ARBA" id="ARBA00021245"/>
    </source>
</evidence>
<dbReference type="AlphaFoldDB" id="A0A078KLN9"/>
<dbReference type="GO" id="GO:0006352">
    <property type="term" value="P:DNA-templated transcription initiation"/>
    <property type="evidence" value="ECO:0007669"/>
    <property type="project" value="InterPro"/>
</dbReference>
<proteinExistence type="inferred from homology"/>
<dbReference type="OrthoDB" id="1906424at2"/>
<gene>
    <name evidence="5" type="ORF">CCDG5_1551</name>
</gene>
<sequence>MRESLSDERRKLVNDNLNLVYYVLNSMGITRQNPDYDDLFGAGCVGLCKAGIRWKKGRLSFSTFAYHLIRHEIINEMVSYSRAAKLSCVDENVRTAGAEKGFDEIETEIAFRQFCEKSKQLLSDSEAKVLKLSVEGKTCGQTAAILGLSASAVKKARKKAKEAFIEFLKDQKAERTEKPAKGGVLDGNN</sequence>
<dbReference type="InterPro" id="IPR013325">
    <property type="entry name" value="RNA_pol_sigma_r2"/>
</dbReference>
<comment type="similarity">
    <text evidence="1">Belongs to the sigma-70 factor family.</text>
</comment>
<dbReference type="EMBL" id="LM995447">
    <property type="protein sequence ID" value="CDZ24661.1"/>
    <property type="molecule type" value="Genomic_DNA"/>
</dbReference>
<dbReference type="SUPFAM" id="SSF46894">
    <property type="entry name" value="C-terminal effector domain of the bipartite response regulators"/>
    <property type="match status" value="1"/>
</dbReference>
<dbReference type="KEGG" id="ccel:CCDG5_1551"/>
<name>A0A078KLN9_9FIRM</name>
<evidence type="ECO:0000256" key="1">
    <source>
        <dbReference type="ARBA" id="ARBA00007788"/>
    </source>
</evidence>
<dbReference type="InterPro" id="IPR007627">
    <property type="entry name" value="RNA_pol_sigma70_r2"/>
</dbReference>
<reference evidence="6" key="1">
    <citation type="submission" date="2014-07" db="EMBL/GenBank/DDBJ databases">
        <authorList>
            <person name="Wibberg D."/>
        </authorList>
    </citation>
    <scope>NUCLEOTIDE SEQUENCE [LARGE SCALE GENOMIC DNA]</scope>
    <source>
        <strain evidence="6">DG5</strain>
    </source>
</reference>
<dbReference type="Gene3D" id="1.10.1740.10">
    <property type="match status" value="1"/>
</dbReference>
<dbReference type="Pfam" id="PF04542">
    <property type="entry name" value="Sigma70_r2"/>
    <property type="match status" value="1"/>
</dbReference>
<dbReference type="PATRIC" id="fig|29343.3.peg.1635"/>
<organism evidence="5 6">
    <name type="scientific">[Clostridium] cellulosi</name>
    <dbReference type="NCBI Taxonomy" id="29343"/>
    <lineage>
        <taxon>Bacteria</taxon>
        <taxon>Bacillati</taxon>
        <taxon>Bacillota</taxon>
        <taxon>Clostridia</taxon>
        <taxon>Eubacteriales</taxon>
        <taxon>Oscillospiraceae</taxon>
        <taxon>Oscillospiraceae incertae sedis</taxon>
    </lineage>
</organism>
<dbReference type="SUPFAM" id="SSF88946">
    <property type="entry name" value="Sigma2 domain of RNA polymerase sigma factors"/>
    <property type="match status" value="1"/>
</dbReference>
<evidence type="ECO:0000259" key="4">
    <source>
        <dbReference type="Pfam" id="PF04542"/>
    </source>
</evidence>